<name>A0A1V4AW08_9BACT</name>
<protein>
    <submittedName>
        <fullName evidence="1">Uncharacterized protein</fullName>
    </submittedName>
</protein>
<dbReference type="STRING" id="1004156.AYP45_03935"/>
<reference evidence="1 2" key="1">
    <citation type="journal article" date="2017" name="Water Res.">
        <title>Discovery and metagenomic analysis of an anammox bacterial enrichment related to Candidatus "Brocadia caroliniensis" in a full-scale glycerol-fed nitritation-denitritation separate centrate treatment process.</title>
        <authorList>
            <person name="Park H."/>
            <person name="Brotto A.C."/>
            <person name="van Loosdrecht M.C."/>
            <person name="Chandran K."/>
        </authorList>
    </citation>
    <scope>NUCLEOTIDE SEQUENCE [LARGE SCALE GENOMIC DNA]</scope>
    <source>
        <strain evidence="1">26THWARD</strain>
    </source>
</reference>
<accession>A0A1V4AW08</accession>
<proteinExistence type="predicted"/>
<organism evidence="1 2">
    <name type="scientific">Candidatus Brocadia carolinensis</name>
    <dbReference type="NCBI Taxonomy" id="1004156"/>
    <lineage>
        <taxon>Bacteria</taxon>
        <taxon>Pseudomonadati</taxon>
        <taxon>Planctomycetota</taxon>
        <taxon>Candidatus Brocadiia</taxon>
        <taxon>Candidatus Brocadiales</taxon>
        <taxon>Candidatus Brocadiaceae</taxon>
        <taxon>Candidatus Brocadia</taxon>
    </lineage>
</organism>
<evidence type="ECO:0000313" key="1">
    <source>
        <dbReference type="EMBL" id="OOP57314.1"/>
    </source>
</evidence>
<dbReference type="AlphaFoldDB" id="A0A1V4AW08"/>
<dbReference type="Proteomes" id="UP000189681">
    <property type="component" value="Unassembled WGS sequence"/>
</dbReference>
<sequence length="75" mass="8619">MFNICQLNKLDFLFSGVRLFAIVTFLRQKGWFFPGIIKPKKGAALALIINHFTNKKTTIKFVRIFKCLTIIPAIC</sequence>
<evidence type="ECO:0000313" key="2">
    <source>
        <dbReference type="Proteomes" id="UP000189681"/>
    </source>
</evidence>
<gene>
    <name evidence="1" type="ORF">AYP45_03935</name>
</gene>
<dbReference type="EMBL" id="AYTS01000035">
    <property type="protein sequence ID" value="OOP57314.1"/>
    <property type="molecule type" value="Genomic_DNA"/>
</dbReference>
<comment type="caution">
    <text evidence="1">The sequence shown here is derived from an EMBL/GenBank/DDBJ whole genome shotgun (WGS) entry which is preliminary data.</text>
</comment>